<reference evidence="2 3" key="1">
    <citation type="submission" date="2021-02" db="EMBL/GenBank/DDBJ databases">
        <title>Variation within the Batrachochytrium salamandrivorans European outbreak.</title>
        <authorList>
            <person name="Kelly M."/>
            <person name="Pasmans F."/>
            <person name="Shea T.P."/>
            <person name="Munoz J.F."/>
            <person name="Carranza S."/>
            <person name="Cuomo C.A."/>
            <person name="Martel A."/>
        </authorList>
    </citation>
    <scope>NUCLEOTIDE SEQUENCE [LARGE SCALE GENOMIC DNA]</scope>
    <source>
        <strain evidence="2 3">AMFP18/2</strain>
    </source>
</reference>
<keyword evidence="1" id="KW-0732">Signal</keyword>
<dbReference type="EMBL" id="JAFCIX010000569">
    <property type="protein sequence ID" value="KAH6587064.1"/>
    <property type="molecule type" value="Genomic_DNA"/>
</dbReference>
<sequence>MKLFIVGSICGIASAVALPAEIQGNTAQKRSVGGPFAGECSYDINAYGTAATQFQTAIQQQQAAIQAQVQATAANIATGLANTDPGSAAAVAIATATANAANTAAANANAAAAANANTAAANANAVAAANANTAAAANANAVAAANANTAAAANINIVGSPSAYWTQWQTWNQQLSDYGNVLWNPSCVSAYWGDNADYANAMVALQQNIALQNQAIWSGIANSNKQAADHENALFLQAATQNAQTAFDGAACQINAVYGQQLGWNAGSGVLWNC</sequence>
<evidence type="ECO:0000313" key="2">
    <source>
        <dbReference type="EMBL" id="KAH6587064.1"/>
    </source>
</evidence>
<comment type="caution">
    <text evidence="2">The sequence shown here is derived from an EMBL/GenBank/DDBJ whole genome shotgun (WGS) entry which is preliminary data.</text>
</comment>
<evidence type="ECO:0000256" key="1">
    <source>
        <dbReference type="SAM" id="SignalP"/>
    </source>
</evidence>
<evidence type="ECO:0008006" key="4">
    <source>
        <dbReference type="Google" id="ProtNLM"/>
    </source>
</evidence>
<feature type="chain" id="PRO_5046851475" description="SCP domain-containing protein" evidence="1">
    <location>
        <begin position="16"/>
        <end position="274"/>
    </location>
</feature>
<accession>A0ABQ8EV94</accession>
<organism evidence="2 3">
    <name type="scientific">Batrachochytrium salamandrivorans</name>
    <dbReference type="NCBI Taxonomy" id="1357716"/>
    <lineage>
        <taxon>Eukaryota</taxon>
        <taxon>Fungi</taxon>
        <taxon>Fungi incertae sedis</taxon>
        <taxon>Chytridiomycota</taxon>
        <taxon>Chytridiomycota incertae sedis</taxon>
        <taxon>Chytridiomycetes</taxon>
        <taxon>Rhizophydiales</taxon>
        <taxon>Rhizophydiales incertae sedis</taxon>
        <taxon>Batrachochytrium</taxon>
    </lineage>
</organism>
<dbReference type="Proteomes" id="UP001648503">
    <property type="component" value="Unassembled WGS sequence"/>
</dbReference>
<name>A0ABQ8EV94_9FUNG</name>
<evidence type="ECO:0000313" key="3">
    <source>
        <dbReference type="Proteomes" id="UP001648503"/>
    </source>
</evidence>
<protein>
    <recommendedName>
        <fullName evidence="4">SCP domain-containing protein</fullName>
    </recommendedName>
</protein>
<gene>
    <name evidence="2" type="ORF">BASA50_000112</name>
</gene>
<proteinExistence type="predicted"/>
<keyword evidence="3" id="KW-1185">Reference proteome</keyword>
<feature type="signal peptide" evidence="1">
    <location>
        <begin position="1"/>
        <end position="15"/>
    </location>
</feature>